<dbReference type="PANTHER" id="PTHR35372:SF2">
    <property type="entry name" value="SF3 HELICASE DOMAIN-CONTAINING PROTEIN"/>
    <property type="match status" value="1"/>
</dbReference>
<dbReference type="Gene3D" id="3.40.50.300">
    <property type="entry name" value="P-loop containing nucleotide triphosphate hydrolases"/>
    <property type="match status" value="1"/>
</dbReference>
<dbReference type="EMBL" id="BAABAT010000024">
    <property type="protein sequence ID" value="GAA4256426.1"/>
    <property type="molecule type" value="Genomic_DNA"/>
</dbReference>
<dbReference type="InterPro" id="IPR014818">
    <property type="entry name" value="Phage/plasmid_primase_P4_C"/>
</dbReference>
<keyword evidence="6" id="KW-1185">Reference proteome</keyword>
<protein>
    <recommendedName>
        <fullName evidence="4">SF3 helicase domain-containing protein</fullName>
    </recommendedName>
</protein>
<dbReference type="NCBIfam" id="TIGR01613">
    <property type="entry name" value="primase_Cterm"/>
    <property type="match status" value="1"/>
</dbReference>
<dbReference type="PROSITE" id="PS51206">
    <property type="entry name" value="SF3_HELICASE_1"/>
    <property type="match status" value="1"/>
</dbReference>
<accession>A0ABP8DHY5</accession>
<comment type="caution">
    <text evidence="5">The sequence shown here is derived from an EMBL/GenBank/DDBJ whole genome shotgun (WGS) entry which is preliminary data.</text>
</comment>
<organism evidence="5 6">
    <name type="scientific">Dactylosporangium darangshiense</name>
    <dbReference type="NCBI Taxonomy" id="579108"/>
    <lineage>
        <taxon>Bacteria</taxon>
        <taxon>Bacillati</taxon>
        <taxon>Actinomycetota</taxon>
        <taxon>Actinomycetes</taxon>
        <taxon>Micromonosporales</taxon>
        <taxon>Micromonosporaceae</taxon>
        <taxon>Dactylosporangium</taxon>
    </lineage>
</organism>
<keyword evidence="1" id="KW-0547">Nucleotide-binding</keyword>
<dbReference type="PANTHER" id="PTHR35372">
    <property type="entry name" value="ATP BINDING PROTEIN-RELATED"/>
    <property type="match status" value="1"/>
</dbReference>
<evidence type="ECO:0000256" key="3">
    <source>
        <dbReference type="ARBA" id="ARBA00022840"/>
    </source>
</evidence>
<dbReference type="InterPro" id="IPR006500">
    <property type="entry name" value="Helicase_put_C_phage/plasmid"/>
</dbReference>
<evidence type="ECO:0000313" key="6">
    <source>
        <dbReference type="Proteomes" id="UP001500620"/>
    </source>
</evidence>
<dbReference type="Proteomes" id="UP001500620">
    <property type="component" value="Unassembled WGS sequence"/>
</dbReference>
<dbReference type="Pfam" id="PF19263">
    <property type="entry name" value="DUF5906"/>
    <property type="match status" value="1"/>
</dbReference>
<dbReference type="InterPro" id="IPR045455">
    <property type="entry name" value="NrS-1_pol-like_helicase"/>
</dbReference>
<dbReference type="InterPro" id="IPR014015">
    <property type="entry name" value="Helicase_SF3_DNA-vir"/>
</dbReference>
<evidence type="ECO:0000256" key="1">
    <source>
        <dbReference type="ARBA" id="ARBA00022741"/>
    </source>
</evidence>
<proteinExistence type="predicted"/>
<name>A0ABP8DHY5_9ACTN</name>
<keyword evidence="3" id="KW-0067">ATP-binding</keyword>
<reference evidence="6" key="1">
    <citation type="journal article" date="2019" name="Int. J. Syst. Evol. Microbiol.">
        <title>The Global Catalogue of Microorganisms (GCM) 10K type strain sequencing project: providing services to taxonomists for standard genome sequencing and annotation.</title>
        <authorList>
            <consortium name="The Broad Institute Genomics Platform"/>
            <consortium name="The Broad Institute Genome Sequencing Center for Infectious Disease"/>
            <person name="Wu L."/>
            <person name="Ma J."/>
        </authorList>
    </citation>
    <scope>NUCLEOTIDE SEQUENCE [LARGE SCALE GENOMIC DNA]</scope>
    <source>
        <strain evidence="6">JCM 17441</strain>
    </source>
</reference>
<gene>
    <name evidence="5" type="ORF">GCM10022255_069180</name>
</gene>
<sequence length="402" mass="43896">MARELPTSTRWRRFRQSALSAGGVAGVARLARSDPQLVVEVSQLDASPYELNTPGGIVDLRTGEVAAPDPARLHTRSTAAAPDFDRRAERWERFLGDTFGDDNGLRDYVQRLLGVSAIGAVLEQLLPFALGAGANGKSTLLEASMHAMGLGGSGYAIVASSELLMQRQFADHPAELAQLHGARLVVCSELNEGSRFSESRVKQLTGRDSISARFMRGNWFTFAPSHTLWLLGNHRPEVRTGGLAFWRRVRLVPFMNTLPEARQDRHLGERLAEEAPAVLAWIIRGAVDYHRHGLAEPQSVRTATAAYASDEDTVARFVAECCHLAADQALVRVATTRLRRAYELWCQQIGDRPVSAKRLTQDLQRQGVGTARGAGGARHYVGISLLIAEDADEDLDDASGGR</sequence>
<dbReference type="Pfam" id="PF08706">
    <property type="entry name" value="D5_N"/>
    <property type="match status" value="1"/>
</dbReference>
<dbReference type="InterPro" id="IPR027417">
    <property type="entry name" value="P-loop_NTPase"/>
</dbReference>
<dbReference type="InterPro" id="IPR051620">
    <property type="entry name" value="ORF904-like_C"/>
</dbReference>
<evidence type="ECO:0000313" key="5">
    <source>
        <dbReference type="EMBL" id="GAA4256426.1"/>
    </source>
</evidence>
<feature type="domain" description="SF3 helicase" evidence="4">
    <location>
        <begin position="104"/>
        <end position="267"/>
    </location>
</feature>
<keyword evidence="2" id="KW-0378">Hydrolase</keyword>
<evidence type="ECO:0000259" key="4">
    <source>
        <dbReference type="PROSITE" id="PS51206"/>
    </source>
</evidence>
<evidence type="ECO:0000256" key="2">
    <source>
        <dbReference type="ARBA" id="ARBA00022801"/>
    </source>
</evidence>